<dbReference type="GO" id="GO:0016740">
    <property type="term" value="F:transferase activity"/>
    <property type="evidence" value="ECO:0007669"/>
    <property type="project" value="UniProtKB-KW"/>
</dbReference>
<dbReference type="PANTHER" id="PTHR43685:SF3">
    <property type="entry name" value="SLR2126 PROTEIN"/>
    <property type="match status" value="1"/>
</dbReference>
<keyword evidence="1" id="KW-0472">Membrane</keyword>
<keyword evidence="4" id="KW-0808">Transferase</keyword>
<evidence type="ECO:0000259" key="2">
    <source>
        <dbReference type="Pfam" id="PF00535"/>
    </source>
</evidence>
<dbReference type="EMBL" id="FMZO01000017">
    <property type="protein sequence ID" value="SDD96646.1"/>
    <property type="molecule type" value="Genomic_DNA"/>
</dbReference>
<dbReference type="InterPro" id="IPR017853">
    <property type="entry name" value="GH"/>
</dbReference>
<dbReference type="OrthoDB" id="786280at2"/>
<dbReference type="STRING" id="1285928.SAMN04487894_11726"/>
<dbReference type="SUPFAM" id="SSF51445">
    <property type="entry name" value="(Trans)glycosidases"/>
    <property type="match status" value="1"/>
</dbReference>
<keyword evidence="1" id="KW-1133">Transmembrane helix</keyword>
<name>A0A1G6Z4B0_NIADE</name>
<feature type="domain" description="Glycoside hydrolase family 2 catalytic" evidence="3">
    <location>
        <begin position="16"/>
        <end position="227"/>
    </location>
</feature>
<feature type="domain" description="Glycosyltransferase 2-like" evidence="2">
    <location>
        <begin position="308"/>
        <end position="463"/>
    </location>
</feature>
<feature type="transmembrane region" description="Helical" evidence="1">
    <location>
        <begin position="648"/>
        <end position="666"/>
    </location>
</feature>
<proteinExistence type="predicted"/>
<keyword evidence="5" id="KW-1185">Reference proteome</keyword>
<evidence type="ECO:0000259" key="3">
    <source>
        <dbReference type="Pfam" id="PF02836"/>
    </source>
</evidence>
<organism evidence="4 5">
    <name type="scientific">Niabella drilacis (strain DSM 25811 / CCM 8410 / CCUG 62505 / LMG 26954 / E90)</name>
    <dbReference type="NCBI Taxonomy" id="1285928"/>
    <lineage>
        <taxon>Bacteria</taxon>
        <taxon>Pseudomonadati</taxon>
        <taxon>Bacteroidota</taxon>
        <taxon>Chitinophagia</taxon>
        <taxon>Chitinophagales</taxon>
        <taxon>Chitinophagaceae</taxon>
        <taxon>Niabella</taxon>
    </lineage>
</organism>
<dbReference type="Gene3D" id="3.90.550.10">
    <property type="entry name" value="Spore Coat Polysaccharide Biosynthesis Protein SpsA, Chain A"/>
    <property type="match status" value="1"/>
</dbReference>
<evidence type="ECO:0000313" key="5">
    <source>
        <dbReference type="Proteomes" id="UP000198757"/>
    </source>
</evidence>
<dbReference type="GO" id="GO:0005975">
    <property type="term" value="P:carbohydrate metabolic process"/>
    <property type="evidence" value="ECO:0007669"/>
    <property type="project" value="InterPro"/>
</dbReference>
<sequence>METRTNGPEIGARPRVKGKFIFCDNKKYFIKGVTYGTFAPDIGGHQFPPLWQVEQDFRLMQASGINSVRVYTVPPAGLLDLAAQYNLKIMVGLPWEQHITFLDKDTRGEIIQRVGKAVAACAQHPAILCYTIGNEIPASIVRWYGKKKVEKFLRQLFDAVKLADPEGLVTYVNYPTTEYLNLDFLDFYSINVYLETPEKLSGYLARLHNLCGDRPLLLAEMGLDSQRNGEEQQAAAIGWQIQMVLGKGCAGLFVFSWTDEWWRGGLEILDWDFGIVDRQRRPKPAMAVVAGTFSAIQQSINPVAISFSVVVCSYNGSKTIGQCLEGILQLRYDNYEVIVVDDGSRDNLAEIVSRYPVQLIRTPNRGLSNARNTGMKAATGEVIAYIDDDAYPDPDWLNYLSYAFTHGDYVAVGGPNLVPGEDGGLAACVGCAPGGPLQVLVTDEIAEHIPGCNMVIRRQALLDIGGFDPRYRAAGDDVDVCWRLQEAGGTIGYHPGALVWHHRRNSFRAYWKQQKGYGKAEALLEQKWPERYNALGHYNWDGSIYGAGTTFPIPWKKKKIFFGSWGSAPFQSVYSPSRGWWGLIPLMPEWGLLCAALGVVGFLGLVSPVWFGAWGVLAICLMASFIQIIYSAGKNWKASKRLGRHYKYLWIIIGLHFVQPAARLIGRVQHGLTPWRKRRGSAGVSTATKTTTRGGAVWSETWKAPHEWLTVLETNLAASGAQVKRGHTFDRWDLESIHHLVVAMRSTVLVEEHGQGRQYLKLRFRPRFFRFPVAIGIFLLAVGALALFRQQWTGAALLAAMLLVLINLVWSGYRQSLATVMAAFHQLQFDAKPAPLVVDEMVSVPHIQPEPGKTSPALLPVESQ</sequence>
<dbReference type="GO" id="GO:0004553">
    <property type="term" value="F:hydrolase activity, hydrolyzing O-glycosyl compounds"/>
    <property type="evidence" value="ECO:0007669"/>
    <property type="project" value="InterPro"/>
</dbReference>
<feature type="transmembrane region" description="Helical" evidence="1">
    <location>
        <begin position="580"/>
        <end position="602"/>
    </location>
</feature>
<dbReference type="CDD" id="cd04186">
    <property type="entry name" value="GT_2_like_c"/>
    <property type="match status" value="1"/>
</dbReference>
<feature type="transmembrane region" description="Helical" evidence="1">
    <location>
        <begin position="609"/>
        <end position="628"/>
    </location>
</feature>
<dbReference type="InterPro" id="IPR006103">
    <property type="entry name" value="Glyco_hydro_2_cat"/>
</dbReference>
<dbReference type="InterPro" id="IPR050834">
    <property type="entry name" value="Glycosyltransf_2"/>
</dbReference>
<evidence type="ECO:0000313" key="4">
    <source>
        <dbReference type="EMBL" id="SDD96646.1"/>
    </source>
</evidence>
<evidence type="ECO:0000256" key="1">
    <source>
        <dbReference type="SAM" id="Phobius"/>
    </source>
</evidence>
<accession>A0A1G6Z4B0</accession>
<feature type="transmembrane region" description="Helical" evidence="1">
    <location>
        <begin position="794"/>
        <end position="813"/>
    </location>
</feature>
<dbReference type="AlphaFoldDB" id="A0A1G6Z4B0"/>
<gene>
    <name evidence="4" type="ORF">SAMN04487894_11726</name>
</gene>
<reference evidence="5" key="1">
    <citation type="submission" date="2016-10" db="EMBL/GenBank/DDBJ databases">
        <authorList>
            <person name="Varghese N."/>
            <person name="Submissions S."/>
        </authorList>
    </citation>
    <scope>NUCLEOTIDE SEQUENCE [LARGE SCALE GENOMIC DNA]</scope>
    <source>
        <strain evidence="5">DSM 25811 / CCM 8410 / LMG 26954 / E90</strain>
    </source>
</reference>
<dbReference type="Pfam" id="PF02836">
    <property type="entry name" value="Glyco_hydro_2_C"/>
    <property type="match status" value="1"/>
</dbReference>
<feature type="transmembrane region" description="Helical" evidence="1">
    <location>
        <begin position="768"/>
        <end position="788"/>
    </location>
</feature>
<protein>
    <submittedName>
        <fullName evidence="4">Glycosyltransferase, catalytic subunit of cellulose synthase and poly-beta-1,6-N-acetylglucosamine synthase</fullName>
    </submittedName>
</protein>
<dbReference type="SUPFAM" id="SSF53448">
    <property type="entry name" value="Nucleotide-diphospho-sugar transferases"/>
    <property type="match status" value="1"/>
</dbReference>
<dbReference type="InterPro" id="IPR029044">
    <property type="entry name" value="Nucleotide-diphossugar_trans"/>
</dbReference>
<dbReference type="Proteomes" id="UP000198757">
    <property type="component" value="Unassembled WGS sequence"/>
</dbReference>
<keyword evidence="1" id="KW-0812">Transmembrane</keyword>
<dbReference type="InterPro" id="IPR001173">
    <property type="entry name" value="Glyco_trans_2-like"/>
</dbReference>
<dbReference type="Pfam" id="PF00535">
    <property type="entry name" value="Glycos_transf_2"/>
    <property type="match status" value="1"/>
</dbReference>
<dbReference type="RefSeq" id="WP_090392338.1">
    <property type="nucleotide sequence ID" value="NZ_FMZO01000017.1"/>
</dbReference>
<dbReference type="PANTHER" id="PTHR43685">
    <property type="entry name" value="GLYCOSYLTRANSFERASE"/>
    <property type="match status" value="1"/>
</dbReference>
<dbReference type="Gene3D" id="3.20.20.80">
    <property type="entry name" value="Glycosidases"/>
    <property type="match status" value="1"/>
</dbReference>